<comment type="subcellular location">
    <subcellularLocation>
        <location evidence="1">Cell inner membrane</location>
        <topology evidence="1">Multi-pass membrane protein</topology>
    </subcellularLocation>
</comment>
<reference evidence="9 10" key="1">
    <citation type="journal article" date="2007" name="Science">
        <title>The Chlamydomonas genome reveals the evolution of key animal and plant functions.</title>
        <authorList>
            <person name="Merchant S.S."/>
            <person name="Prochnik S.E."/>
            <person name="Vallon O."/>
            <person name="Harris E.H."/>
            <person name="Karpowicz S.J."/>
            <person name="Witman G.B."/>
            <person name="Terry A."/>
            <person name="Salamov A."/>
            <person name="Fritz-Laylin L.K."/>
            <person name="Marechal-Drouard L."/>
            <person name="Marshall W.F."/>
            <person name="Qu L.H."/>
            <person name="Nelson D.R."/>
            <person name="Sanderfoot A.A."/>
            <person name="Spalding M.H."/>
            <person name="Kapitonov V.V."/>
            <person name="Ren Q."/>
            <person name="Ferris P."/>
            <person name="Lindquist E."/>
            <person name="Shapiro H."/>
            <person name="Lucas S.M."/>
            <person name="Grimwood J."/>
            <person name="Schmutz J."/>
            <person name="Cardol P."/>
            <person name="Cerutti H."/>
            <person name="Chanfreau G."/>
            <person name="Chen C.L."/>
            <person name="Cognat V."/>
            <person name="Croft M.T."/>
            <person name="Dent R."/>
            <person name="Dutcher S."/>
            <person name="Fernandez E."/>
            <person name="Fukuzawa H."/>
            <person name="Gonzalez-Ballester D."/>
            <person name="Gonzalez-Halphen D."/>
            <person name="Hallmann A."/>
            <person name="Hanikenne M."/>
            <person name="Hippler M."/>
            <person name="Inwood W."/>
            <person name="Jabbari K."/>
            <person name="Kalanon M."/>
            <person name="Kuras R."/>
            <person name="Lefebvre P.A."/>
            <person name="Lemaire S.D."/>
            <person name="Lobanov A.V."/>
            <person name="Lohr M."/>
            <person name="Manuell A."/>
            <person name="Meier I."/>
            <person name="Mets L."/>
            <person name="Mittag M."/>
            <person name="Mittelmeier T."/>
            <person name="Moroney J.V."/>
            <person name="Moseley J."/>
            <person name="Napoli C."/>
            <person name="Nedelcu A.M."/>
            <person name="Niyogi K."/>
            <person name="Novoselov S.V."/>
            <person name="Paulsen I.T."/>
            <person name="Pazour G."/>
            <person name="Purton S."/>
            <person name="Ral J.P."/>
            <person name="Riano-Pachon D.M."/>
            <person name="Riekhof W."/>
            <person name="Rymarquis L."/>
            <person name="Schroda M."/>
            <person name="Stern D."/>
            <person name="Umen J."/>
            <person name="Willows R."/>
            <person name="Wilson N."/>
            <person name="Zimmer S.L."/>
            <person name="Allmer J."/>
            <person name="Balk J."/>
            <person name="Bisova K."/>
            <person name="Chen C.J."/>
            <person name="Elias M."/>
            <person name="Gendler K."/>
            <person name="Hauser C."/>
            <person name="Lamb M.R."/>
            <person name="Ledford H."/>
            <person name="Long J.C."/>
            <person name="Minagawa J."/>
            <person name="Page M.D."/>
            <person name="Pan J."/>
            <person name="Pootakham W."/>
            <person name="Roje S."/>
            <person name="Rose A."/>
            <person name="Stahlberg E."/>
            <person name="Terauchi A.M."/>
            <person name="Yang P."/>
            <person name="Ball S."/>
            <person name="Bowler C."/>
            <person name="Dieckmann C.L."/>
            <person name="Gladyshev V.N."/>
            <person name="Green P."/>
            <person name="Jorgensen R."/>
            <person name="Mayfield S."/>
            <person name="Mueller-Roeber B."/>
            <person name="Rajamani S."/>
            <person name="Sayre R.T."/>
            <person name="Brokstein P."/>
            <person name="Dubchak I."/>
            <person name="Goodstein D."/>
            <person name="Hornick L."/>
            <person name="Huang Y.W."/>
            <person name="Jhaveri J."/>
            <person name="Luo Y."/>
            <person name="Martinez D."/>
            <person name="Ngau W.C."/>
            <person name="Otillar B."/>
            <person name="Poliakov A."/>
            <person name="Porter A."/>
            <person name="Szajkowski L."/>
            <person name="Werner G."/>
            <person name="Zhou K."/>
            <person name="Grigoriev I.V."/>
            <person name="Rokhsar D.S."/>
            <person name="Grossman A.R."/>
        </authorList>
    </citation>
    <scope>NUCLEOTIDE SEQUENCE [LARGE SCALE GENOMIC DNA]</scope>
    <source>
        <strain evidence="10">CC-503</strain>
    </source>
</reference>
<dbReference type="Pfam" id="PF04143">
    <property type="entry name" value="Sulf_transp"/>
    <property type="match status" value="1"/>
</dbReference>
<keyword evidence="4" id="KW-0997">Cell inner membrane</keyword>
<feature type="transmembrane region" description="Helical" evidence="8">
    <location>
        <begin position="358"/>
        <end position="386"/>
    </location>
</feature>
<sequence length="422" mass="42818">MAPPAPRRSATVAAAGANVLAETAVAVAVAVAGASGPLVTLGFTPVHAVLGGIILGTAASAKLLTTGRILGISGAMKGLVSGDFAPWRFAFLGGLVAGSAVLSVVLPEAFQAMRGSCPLWRAAISGLLVGIGTSMGNGCTSGHGICGSARLSPRSFAYTVSFMVSGMLSATLTQSARCQGVRPVPPQLLLPSPAEWQLALSFLASGVAAFGVLALLAKVAHARSGKPEPHMPSAAALASAMTAGIAGEATAAGGGVVLEGGKPNVAAAGPGFELSAEFGSGLLFALGLGFSGMAHATKVVSFLSPLYPCWDLSLLFVMGGAVLVALFAFQGVLRYHMMQHPLFMSRFQFPTANAIDTRLLTGGVLFGAGWGMSGLCPGPALLSLIISHDAHVYWFLICMVVGMALEHHWLAHWMAPGAPHNK</sequence>
<feature type="transmembrane region" description="Helical" evidence="8">
    <location>
        <begin position="85"/>
        <end position="106"/>
    </location>
</feature>
<dbReference type="ExpressionAtlas" id="A0A2K3DAZ4">
    <property type="expression patterns" value="baseline"/>
</dbReference>
<keyword evidence="10" id="KW-1185">Reference proteome</keyword>
<name>A0A2K3DAZ4_CHLRE</name>
<keyword evidence="2" id="KW-0813">Transport</keyword>
<evidence type="ECO:0000313" key="9">
    <source>
        <dbReference type="EMBL" id="PNW77699.1"/>
    </source>
</evidence>
<dbReference type="AlphaFoldDB" id="A0A2K3DAZ4"/>
<dbReference type="OMA" id="VASFMTF"/>
<evidence type="ECO:0000256" key="1">
    <source>
        <dbReference type="ARBA" id="ARBA00004429"/>
    </source>
</evidence>
<dbReference type="Gramene" id="PNW77699">
    <property type="protein sequence ID" value="PNW77699"/>
    <property type="gene ID" value="CHLRE_10g447850v5"/>
</dbReference>
<dbReference type="Pfam" id="PF20398">
    <property type="entry name" value="DUF6691"/>
    <property type="match status" value="1"/>
</dbReference>
<keyword evidence="3" id="KW-1003">Cell membrane</keyword>
<dbReference type="PANTHER" id="PTHR30574:SF1">
    <property type="entry name" value="SULPHUR TRANSPORT DOMAIN-CONTAINING PROTEIN"/>
    <property type="match status" value="1"/>
</dbReference>
<feature type="transmembrane region" description="Helical" evidence="8">
    <location>
        <begin position="196"/>
        <end position="217"/>
    </location>
</feature>
<feature type="transmembrane region" description="Helical" evidence="8">
    <location>
        <begin position="392"/>
        <end position="411"/>
    </location>
</feature>
<dbReference type="InterPro" id="IPR046513">
    <property type="entry name" value="DUF6691"/>
</dbReference>
<accession>A0A2K3DAZ4</accession>
<evidence type="ECO:0000256" key="4">
    <source>
        <dbReference type="ARBA" id="ARBA00022519"/>
    </source>
</evidence>
<evidence type="ECO:0000256" key="6">
    <source>
        <dbReference type="ARBA" id="ARBA00022989"/>
    </source>
</evidence>
<organism evidence="9 10">
    <name type="scientific">Chlamydomonas reinhardtii</name>
    <name type="common">Chlamydomonas smithii</name>
    <dbReference type="NCBI Taxonomy" id="3055"/>
    <lineage>
        <taxon>Eukaryota</taxon>
        <taxon>Viridiplantae</taxon>
        <taxon>Chlorophyta</taxon>
        <taxon>core chlorophytes</taxon>
        <taxon>Chlorophyceae</taxon>
        <taxon>CS clade</taxon>
        <taxon>Chlamydomonadales</taxon>
        <taxon>Chlamydomonadaceae</taxon>
        <taxon>Chlamydomonas</taxon>
    </lineage>
</organism>
<keyword evidence="6 8" id="KW-1133">Transmembrane helix</keyword>
<feature type="transmembrane region" description="Helical" evidence="8">
    <location>
        <begin position="46"/>
        <end position="64"/>
    </location>
</feature>
<dbReference type="InterPro" id="IPR007272">
    <property type="entry name" value="Sulf_transp_TsuA/YedE"/>
</dbReference>
<proteinExistence type="predicted"/>
<dbReference type="EMBL" id="CM008971">
    <property type="protein sequence ID" value="PNW77699.1"/>
    <property type="molecule type" value="Genomic_DNA"/>
</dbReference>
<feature type="transmembrane region" description="Helical" evidence="8">
    <location>
        <begin position="12"/>
        <end position="34"/>
    </location>
</feature>
<evidence type="ECO:0000256" key="5">
    <source>
        <dbReference type="ARBA" id="ARBA00022692"/>
    </source>
</evidence>
<evidence type="ECO:0000256" key="2">
    <source>
        <dbReference type="ARBA" id="ARBA00022448"/>
    </source>
</evidence>
<dbReference type="Proteomes" id="UP000006906">
    <property type="component" value="Chromosome 10"/>
</dbReference>
<dbReference type="OrthoDB" id="10254418at2759"/>
<dbReference type="GeneID" id="5724033"/>
<feature type="transmembrane region" description="Helical" evidence="8">
    <location>
        <begin position="282"/>
        <end position="303"/>
    </location>
</feature>
<keyword evidence="5 8" id="KW-0812">Transmembrane</keyword>
<dbReference type="KEGG" id="cre:CHLRE_10g447850v5"/>
<keyword evidence="7 8" id="KW-0472">Membrane</keyword>
<protein>
    <submittedName>
        <fullName evidence="9">Uncharacterized protein</fullName>
    </submittedName>
</protein>
<dbReference type="PaxDb" id="3055-EDP07798"/>
<dbReference type="GO" id="GO:0005886">
    <property type="term" value="C:plasma membrane"/>
    <property type="evidence" value="ECO:0000318"/>
    <property type="project" value="GO_Central"/>
</dbReference>
<evidence type="ECO:0000256" key="8">
    <source>
        <dbReference type="SAM" id="Phobius"/>
    </source>
</evidence>
<evidence type="ECO:0000256" key="3">
    <source>
        <dbReference type="ARBA" id="ARBA00022475"/>
    </source>
</evidence>
<feature type="transmembrane region" description="Helical" evidence="8">
    <location>
        <begin position="315"/>
        <end position="337"/>
    </location>
</feature>
<dbReference type="InParanoid" id="A0A2K3DAZ4"/>
<dbReference type="PANTHER" id="PTHR30574">
    <property type="entry name" value="INNER MEMBRANE PROTEIN YEDE"/>
    <property type="match status" value="1"/>
</dbReference>
<evidence type="ECO:0000256" key="7">
    <source>
        <dbReference type="ARBA" id="ARBA00023136"/>
    </source>
</evidence>
<gene>
    <name evidence="9" type="ORF">CHLRE_10g447850v5</name>
</gene>
<dbReference type="RefSeq" id="XP_001698305.2">
    <property type="nucleotide sequence ID" value="XM_001698253.2"/>
</dbReference>
<evidence type="ECO:0000313" key="10">
    <source>
        <dbReference type="Proteomes" id="UP000006906"/>
    </source>
</evidence>